<proteinExistence type="predicted"/>
<evidence type="ECO:0000313" key="1">
    <source>
        <dbReference type="EMBL" id="MQY02225.1"/>
    </source>
</evidence>
<dbReference type="Proteomes" id="UP000487268">
    <property type="component" value="Unassembled WGS sequence"/>
</dbReference>
<organism evidence="1 2">
    <name type="scientific">Actinomadura macrotermitis</name>
    <dbReference type="NCBI Taxonomy" id="2585200"/>
    <lineage>
        <taxon>Bacteria</taxon>
        <taxon>Bacillati</taxon>
        <taxon>Actinomycetota</taxon>
        <taxon>Actinomycetes</taxon>
        <taxon>Streptosporangiales</taxon>
        <taxon>Thermomonosporaceae</taxon>
        <taxon>Actinomadura</taxon>
    </lineage>
</organism>
<dbReference type="EMBL" id="WEGH01000001">
    <property type="protein sequence ID" value="MQY02225.1"/>
    <property type="molecule type" value="Genomic_DNA"/>
</dbReference>
<dbReference type="OrthoDB" id="3479895at2"/>
<comment type="caution">
    <text evidence="1">The sequence shown here is derived from an EMBL/GenBank/DDBJ whole genome shotgun (WGS) entry which is preliminary data.</text>
</comment>
<protein>
    <submittedName>
        <fullName evidence="1">Uncharacterized protein</fullName>
    </submittedName>
</protein>
<name>A0A7K0BM27_9ACTN</name>
<dbReference type="RefSeq" id="WP_153530479.1">
    <property type="nucleotide sequence ID" value="NZ_WEGH01000001.1"/>
</dbReference>
<accession>A0A7K0BM27</accession>
<sequence>MTLREEQAEVLVDPSGLSAAQKAGRACVVCGKRWPSPQVRIGRAAKGGPLYACTDDAPLIVQARPKAGSAAGPTLAT</sequence>
<gene>
    <name evidence="1" type="ORF">ACRB68_02540</name>
</gene>
<evidence type="ECO:0000313" key="2">
    <source>
        <dbReference type="Proteomes" id="UP000487268"/>
    </source>
</evidence>
<reference evidence="1 2" key="1">
    <citation type="submission" date="2019-10" db="EMBL/GenBank/DDBJ databases">
        <title>Actinomadura rubteroloni sp. nov. and Actinomadura macrotermitis sp. nov., isolated from the gut of fungus growing-termite Macrotermes natalensis.</title>
        <authorList>
            <person name="Benndorf R."/>
            <person name="Martin K."/>
            <person name="Kuefner M."/>
            <person name="De Beer W."/>
            <person name="Kaster A.-K."/>
            <person name="Vollmers J."/>
            <person name="Poulsen M."/>
            <person name="Beemelmanns C."/>
        </authorList>
    </citation>
    <scope>NUCLEOTIDE SEQUENCE [LARGE SCALE GENOMIC DNA]</scope>
    <source>
        <strain evidence="1 2">RB68</strain>
    </source>
</reference>
<keyword evidence="2" id="KW-1185">Reference proteome</keyword>
<dbReference type="AlphaFoldDB" id="A0A7K0BM27"/>